<protein>
    <submittedName>
        <fullName evidence="1">LCCL domain-containing protein</fullName>
    </submittedName>
</protein>
<proteinExistence type="predicted"/>
<dbReference type="WBParaSite" id="MCU_011692-RA">
    <property type="protein sequence ID" value="MCU_011692-RA"/>
    <property type="gene ID" value="MCU_011692"/>
</dbReference>
<organism evidence="1">
    <name type="scientific">Mesocestoides corti</name>
    <name type="common">Flatworm</name>
    <dbReference type="NCBI Taxonomy" id="53468"/>
    <lineage>
        <taxon>Eukaryota</taxon>
        <taxon>Metazoa</taxon>
        <taxon>Spiralia</taxon>
        <taxon>Lophotrochozoa</taxon>
        <taxon>Platyhelminthes</taxon>
        <taxon>Cestoda</taxon>
        <taxon>Eucestoda</taxon>
        <taxon>Cyclophyllidea</taxon>
        <taxon>Mesocestoididae</taxon>
        <taxon>Mesocestoides</taxon>
    </lineage>
</organism>
<name>A0A5K3FUL3_MESCO</name>
<reference evidence="1" key="1">
    <citation type="submission" date="2019-11" db="UniProtKB">
        <authorList>
            <consortium name="WormBaseParasite"/>
        </authorList>
    </citation>
    <scope>IDENTIFICATION</scope>
</reference>
<sequence length="70" mass="7533">MRLEASVVDSDGRCLTSGSGLWSVNKACLVHQSSSYLGSSVLQFCIIADIIDRVQLGNYFQVAAVCVNVH</sequence>
<accession>A0A5K3FUL3</accession>
<evidence type="ECO:0000313" key="1">
    <source>
        <dbReference type="WBParaSite" id="MCU_011692-RA"/>
    </source>
</evidence>
<dbReference type="AlphaFoldDB" id="A0A5K3FUL3"/>